<dbReference type="AlphaFoldDB" id="A0A4P1RBZ5"/>
<accession>A0A4P1RBZ5</accession>
<feature type="domain" description="RING-type" evidence="3">
    <location>
        <begin position="303"/>
        <end position="363"/>
    </location>
</feature>
<evidence type="ECO:0000313" key="5">
    <source>
        <dbReference type="Proteomes" id="UP000188354"/>
    </source>
</evidence>
<feature type="region of interest" description="Disordered" evidence="2">
    <location>
        <begin position="161"/>
        <end position="209"/>
    </location>
</feature>
<dbReference type="Gramene" id="OIW07853">
    <property type="protein sequence ID" value="OIW07853"/>
    <property type="gene ID" value="TanjilG_19954"/>
</dbReference>
<dbReference type="Gene3D" id="3.30.40.10">
    <property type="entry name" value="Zinc/RING finger domain, C3HC4 (zinc finger)"/>
    <property type="match status" value="1"/>
</dbReference>
<dbReference type="InterPro" id="IPR001841">
    <property type="entry name" value="Znf_RING"/>
</dbReference>
<keyword evidence="1" id="KW-0863">Zinc-finger</keyword>
<sequence>MGAACCIAAKDKTVQGGSTREILHRNVRCSPTWSFRWDHPGRVAGEDASITWFSDGISRNDGSENKNESSYVSEDGSPLQSDQRNRCQKYPISEGSVGHVLNSTSVRPTPAGLPLLGDDTEFHSLVVEECSVFETLIPCANQSISTNVSMDVNVEQVKGLEESSTVSCSSTKPSSSLPSTSLSASPLPSQSQLAPSSSTPSRWSYHSPGDQLLRQVSDSRVKSPKCFYVAAERPVLPSWSNESDMRSCGGSSDGWSVPGLSELMGTSHKERWSFDSESFGFNRERLLRSSSRFSTSPVDLQTCGVCSKLLTEKPSWSSQKIIVSSNDLAVVSVLICGHVYHAECLESMTPEIDKYDPACPVCTFGEKQTLKLFQKALKAEMELKARNKKSKNQIVDSEIGDDFVFDHFKDGRYQGKGPRMGSSSSGRSSFGKPFLRRHFSFGSKSSKSMLDSHPTKKKGFFWAKSSKQ</sequence>
<gene>
    <name evidence="4" type="ORF">TanjilG_19954</name>
</gene>
<dbReference type="EMBL" id="CM007367">
    <property type="protein sequence ID" value="OIW07853.1"/>
    <property type="molecule type" value="Genomic_DNA"/>
</dbReference>
<dbReference type="PANTHER" id="PTHR31150">
    <property type="entry name" value="EXPRESSED PROTEIN"/>
    <property type="match status" value="1"/>
</dbReference>
<protein>
    <recommendedName>
        <fullName evidence="3">RING-type domain-containing protein</fullName>
    </recommendedName>
</protein>
<dbReference type="STRING" id="3871.A0A4P1RBZ5"/>
<name>A0A4P1RBZ5_LUPAN</name>
<evidence type="ECO:0000259" key="3">
    <source>
        <dbReference type="PROSITE" id="PS50089"/>
    </source>
</evidence>
<feature type="compositionally biased region" description="Polar residues" evidence="2">
    <location>
        <begin position="68"/>
        <end position="82"/>
    </location>
</feature>
<dbReference type="GO" id="GO:0008270">
    <property type="term" value="F:zinc ion binding"/>
    <property type="evidence" value="ECO:0007669"/>
    <property type="project" value="UniProtKB-KW"/>
</dbReference>
<evidence type="ECO:0000256" key="2">
    <source>
        <dbReference type="SAM" id="MobiDB-lite"/>
    </source>
</evidence>
<feature type="compositionally biased region" description="Low complexity" evidence="2">
    <location>
        <begin position="163"/>
        <end position="201"/>
    </location>
</feature>
<dbReference type="PANTHER" id="PTHR31150:SF26">
    <property type="entry name" value="RING-TYPE DOMAIN-CONTAINING PROTEIN"/>
    <property type="match status" value="1"/>
</dbReference>
<feature type="compositionally biased region" description="Low complexity" evidence="2">
    <location>
        <begin position="415"/>
        <end position="433"/>
    </location>
</feature>
<proteinExistence type="predicted"/>
<dbReference type="SUPFAM" id="SSF57850">
    <property type="entry name" value="RING/U-box"/>
    <property type="match status" value="1"/>
</dbReference>
<dbReference type="Proteomes" id="UP000188354">
    <property type="component" value="Chromosome LG07"/>
</dbReference>
<keyword evidence="5" id="KW-1185">Reference proteome</keyword>
<evidence type="ECO:0000313" key="4">
    <source>
        <dbReference type="EMBL" id="OIW07853.1"/>
    </source>
</evidence>
<keyword evidence="1" id="KW-0479">Metal-binding</keyword>
<evidence type="ECO:0000256" key="1">
    <source>
        <dbReference type="PROSITE-ProRule" id="PRU00175"/>
    </source>
</evidence>
<keyword evidence="1" id="KW-0862">Zinc</keyword>
<reference evidence="4 5" key="1">
    <citation type="journal article" date="2017" name="Plant Biotechnol. J.">
        <title>A comprehensive draft genome sequence for lupin (Lupinus angustifolius), an emerging health food: insights into plant-microbe interactions and legume evolution.</title>
        <authorList>
            <person name="Hane J.K."/>
            <person name="Ming Y."/>
            <person name="Kamphuis L.G."/>
            <person name="Nelson M.N."/>
            <person name="Garg G."/>
            <person name="Atkins C.A."/>
            <person name="Bayer P.E."/>
            <person name="Bravo A."/>
            <person name="Bringans S."/>
            <person name="Cannon S."/>
            <person name="Edwards D."/>
            <person name="Foley R."/>
            <person name="Gao L.L."/>
            <person name="Harrison M.J."/>
            <person name="Huang W."/>
            <person name="Hurgobin B."/>
            <person name="Li S."/>
            <person name="Liu C.W."/>
            <person name="McGrath A."/>
            <person name="Morahan G."/>
            <person name="Murray J."/>
            <person name="Weller J."/>
            <person name="Jian J."/>
            <person name="Singh K.B."/>
        </authorList>
    </citation>
    <scope>NUCLEOTIDE SEQUENCE [LARGE SCALE GENOMIC DNA]</scope>
    <source>
        <strain evidence="5">cv. Tanjil</strain>
        <tissue evidence="4">Whole plant</tissue>
    </source>
</reference>
<dbReference type="PROSITE" id="PS50089">
    <property type="entry name" value="ZF_RING_2"/>
    <property type="match status" value="1"/>
</dbReference>
<dbReference type="InterPro" id="IPR013083">
    <property type="entry name" value="Znf_RING/FYVE/PHD"/>
</dbReference>
<feature type="region of interest" description="Disordered" evidence="2">
    <location>
        <begin position="414"/>
        <end position="433"/>
    </location>
</feature>
<organism evidence="4 5">
    <name type="scientific">Lupinus angustifolius</name>
    <name type="common">Narrow-leaved blue lupine</name>
    <dbReference type="NCBI Taxonomy" id="3871"/>
    <lineage>
        <taxon>Eukaryota</taxon>
        <taxon>Viridiplantae</taxon>
        <taxon>Streptophyta</taxon>
        <taxon>Embryophyta</taxon>
        <taxon>Tracheophyta</taxon>
        <taxon>Spermatophyta</taxon>
        <taxon>Magnoliopsida</taxon>
        <taxon>eudicotyledons</taxon>
        <taxon>Gunneridae</taxon>
        <taxon>Pentapetalae</taxon>
        <taxon>rosids</taxon>
        <taxon>fabids</taxon>
        <taxon>Fabales</taxon>
        <taxon>Fabaceae</taxon>
        <taxon>Papilionoideae</taxon>
        <taxon>50 kb inversion clade</taxon>
        <taxon>genistoids sensu lato</taxon>
        <taxon>core genistoids</taxon>
        <taxon>Genisteae</taxon>
        <taxon>Lupinus</taxon>
    </lineage>
</organism>
<feature type="region of interest" description="Disordered" evidence="2">
    <location>
        <begin position="56"/>
        <end position="83"/>
    </location>
</feature>